<reference evidence="1 2" key="1">
    <citation type="journal article" date="2022" name="Genome Biol. Evol.">
        <title>The Spruce Budworm Genome: Reconstructing the Evolutionary History of Antifreeze Proteins.</title>
        <authorList>
            <person name="Beliveau C."/>
            <person name="Gagne P."/>
            <person name="Picq S."/>
            <person name="Vernygora O."/>
            <person name="Keeling C.I."/>
            <person name="Pinkney K."/>
            <person name="Doucet D."/>
            <person name="Wen F."/>
            <person name="Johnston J.S."/>
            <person name="Maaroufi H."/>
            <person name="Boyle B."/>
            <person name="Laroche J."/>
            <person name="Dewar K."/>
            <person name="Juretic N."/>
            <person name="Blackburn G."/>
            <person name="Nisole A."/>
            <person name="Brunet B."/>
            <person name="Brandao M."/>
            <person name="Lumley L."/>
            <person name="Duan J."/>
            <person name="Quan G."/>
            <person name="Lucarotti C.J."/>
            <person name="Roe A.D."/>
            <person name="Sperling F.A.H."/>
            <person name="Levesque R.C."/>
            <person name="Cusson M."/>
        </authorList>
    </citation>
    <scope>NUCLEOTIDE SEQUENCE [LARGE SCALE GENOMIC DNA]</scope>
    <source>
        <strain evidence="1">Glfc:IPQL:Cfum</strain>
    </source>
</reference>
<name>A0ACC0KH63_CHOFU</name>
<dbReference type="EMBL" id="CM046106">
    <property type="protein sequence ID" value="KAI8435623.1"/>
    <property type="molecule type" value="Genomic_DNA"/>
</dbReference>
<sequence>MASDADRASRPNSLLLETPPPEREPLRFDVQLVGAPPEVEQLVNNIKQVAEDFLYHWKTFPIVLPLSRFTGPGNRPSDIIIAPPCDELDAAALDAGVEPHPLSSKQLHAIKEKGEFEVPSRHFPGQTHVWRVAGWLQRGRARARDELYAHVARACSLIVLVARDRLLRDEPLSVRRGADAALKGLHRLMDLIFGMPSLEAKDLEKKIREERSRYLVAELICMPENQEDIAALAAWVTRAMRRAAAEKTDAREPPRIAPRVPCVYTTPQRTQVDLRLYRRDLLRRAASTLQAILEREARGWFLHFRERRAASLASQKVPARDIEQEVRAAAMREYVSRVCAAVTASEQLRALGPGVPELLAGQLRAAAIVTSCLLGRGGARRARYVSRGDGERAAARARPGRARAAGRPAASGRHRHQVSCLLGRGGARRARYVSRGDGERAAARARPGRARAAGRPAASGRHRHQVSCLLGRGGARRARYVSRGDGERAAARARPGRARAAGRPAASGRHRHQVSCLLGRGGARRARYVSRGDGERAAARARPGRARAAGRPAASGRHRHQVSCLLGRGGARRARYVSRGDGERAAARARPGRARAAGRPAASGRHRHQVSCLLGRGGARRARYVSRGDGERAAARARPGRARAAGRPAASGRHRHQVSCLLGRGGARRARAEEGVRNKIEAGLATAEARLRASHPILSHAAAWRRERLAAAARRLGAELRWAALEDAAVDLLAHKLHQHRYFLLRDLAFLRDREPLLMKELRAAKTPTREFTWETRIWRPQHWVVVRHFRGRAERIPTVLSTRATSIVTPRSDPSQPVFLVDKEIVRRSSTRWPGWRLVNLAHRCWSWSWNMMFLLGVVVVWCSPLSLRTLLRVRAIAPELELSQVNGTLFPKRSSETQTMWSRLLKLWRHVSKERTRFETEPDTGLLGKGLSRQANRVWNYGVVGGLGSLGLLLVFPIVVLVTCALSLAAAVAVPLWVPALTLAVYAGNALVYDLDCPDPPRLNRWFVLFEVVVWQIAVQGFLQPVAALVVAVVVCPVFALLLLVGGVSWWGLRALWEAVAWRALIRRMARVPAHDSAFCRRVDGPGLRSRTHYQLTCAQAVAAVAARGELLALGEWAAACERAVARPLHDYQHFVHACFGPFSVQIAQVQWGRHSAGTVGAACERAVARPLHDYQHFVHACFGPFSVQIAQVQWGGVRAGRGAPAARLPALRARLLRAFSVQIAQVQWRRHSAGTVGGGVRAGRGAPLHDYQHFVHACFGPFSVQIAQVQWRRVRAGRGAPAARYQHFVHACFGPFSVQIAQRRYSGGGVRAGRGAPAARLPALRARLLRALLRADSAGTVGAACERAVARPLHDYQHFVHACFGPFSVQIAQVQWGRRAERAVARPLHDYQHFVHACFGPFSVQIAQIAQVQWGRRASGPWRARCTTTSTSCTPASGLLRADSAGTVAAACERAVARPLHDYQHFVHACFGPFSVQIAQVQWRRRASGPCAPAARLPALRARLLRALLRADSAGTVAAACERAVARPLHDYQHFVHACFGPFSVQIAQVQWGLEHRTGGRGGAMRQGAEVNAGGVYAQLEKECSELTASLREKVDMRRQELALGLSDAARARVRMSAHDLRPQLPICHRNEVSIVLRPVTESGAGAALELARLWGGAARGDECGAPRLEPGDWHALAANTLGEVFDPEILVALGDNEARLPLESGEGARAWAARCGRDEAPPDVLAERDDWRRAHGIWGEWGGTPAPRVPPPQLELSAFSPRPPPHPPAARAARRRARAAQQLYGEGKHREKLAQTCEAIQWESDNPVPLDSELCAEILRSLEDAPDCDDRRDGVERYRGGGSEEGTSDGNSEGTLDDDASSQHTREAEGALCRVMPSAERAACRWTLTGRGVRLRADLASPEDVTLDTDRSHGTSV</sequence>
<proteinExistence type="predicted"/>
<comment type="caution">
    <text evidence="1">The sequence shown here is derived from an EMBL/GenBank/DDBJ whole genome shotgun (WGS) entry which is preliminary data.</text>
</comment>
<keyword evidence="2" id="KW-1185">Reference proteome</keyword>
<protein>
    <submittedName>
        <fullName evidence="1">Uncharacterized protein</fullName>
    </submittedName>
</protein>
<evidence type="ECO:0000313" key="2">
    <source>
        <dbReference type="Proteomes" id="UP001064048"/>
    </source>
</evidence>
<evidence type="ECO:0000313" key="1">
    <source>
        <dbReference type="EMBL" id="KAI8435623.1"/>
    </source>
</evidence>
<accession>A0ACC0KH63</accession>
<organism evidence="1 2">
    <name type="scientific">Choristoneura fumiferana</name>
    <name type="common">Spruce budworm moth</name>
    <name type="synonym">Archips fumiferana</name>
    <dbReference type="NCBI Taxonomy" id="7141"/>
    <lineage>
        <taxon>Eukaryota</taxon>
        <taxon>Metazoa</taxon>
        <taxon>Ecdysozoa</taxon>
        <taxon>Arthropoda</taxon>
        <taxon>Hexapoda</taxon>
        <taxon>Insecta</taxon>
        <taxon>Pterygota</taxon>
        <taxon>Neoptera</taxon>
        <taxon>Endopterygota</taxon>
        <taxon>Lepidoptera</taxon>
        <taxon>Glossata</taxon>
        <taxon>Ditrysia</taxon>
        <taxon>Tortricoidea</taxon>
        <taxon>Tortricidae</taxon>
        <taxon>Tortricinae</taxon>
        <taxon>Choristoneura</taxon>
    </lineage>
</organism>
<gene>
    <name evidence="1" type="ORF">MSG28_003890</name>
</gene>
<dbReference type="Proteomes" id="UP001064048">
    <property type="component" value="Chromosome 6"/>
</dbReference>